<evidence type="ECO:0000259" key="3">
    <source>
        <dbReference type="Pfam" id="PF12923"/>
    </source>
</evidence>
<evidence type="ECO:0000256" key="2">
    <source>
        <dbReference type="SAM" id="MobiDB-lite"/>
    </source>
</evidence>
<dbReference type="OrthoDB" id="5390at2759"/>
<accession>A0A3R7MGD6</accession>
<dbReference type="PANTHER" id="PTHR13191:SF0">
    <property type="entry name" value="RIBOSOMAL RNA-PROCESSING PROTEIN 7 HOMOLOG A-RELATED"/>
    <property type="match status" value="1"/>
</dbReference>
<evidence type="ECO:0000256" key="1">
    <source>
        <dbReference type="ARBA" id="ARBA00006110"/>
    </source>
</evidence>
<dbReference type="Proteomes" id="UP000283509">
    <property type="component" value="Unassembled WGS sequence"/>
</dbReference>
<gene>
    <name evidence="4" type="ORF">C7M84_000298</name>
</gene>
<dbReference type="GO" id="GO:0000028">
    <property type="term" value="P:ribosomal small subunit assembly"/>
    <property type="evidence" value="ECO:0007669"/>
    <property type="project" value="TreeGrafter"/>
</dbReference>
<dbReference type="GO" id="GO:0032545">
    <property type="term" value="C:CURI complex"/>
    <property type="evidence" value="ECO:0007669"/>
    <property type="project" value="TreeGrafter"/>
</dbReference>
<evidence type="ECO:0000313" key="5">
    <source>
        <dbReference type="Proteomes" id="UP000283509"/>
    </source>
</evidence>
<dbReference type="Pfam" id="PF12923">
    <property type="entry name" value="RRP7"/>
    <property type="match status" value="1"/>
</dbReference>
<protein>
    <recommendedName>
        <fullName evidence="3">Ribosomal RNA-processing protein 7 C-terminal domain-containing protein</fullName>
    </recommendedName>
</protein>
<dbReference type="AlphaFoldDB" id="A0A3R7MGD6"/>
<organism evidence="4 5">
    <name type="scientific">Penaeus vannamei</name>
    <name type="common">Whiteleg shrimp</name>
    <name type="synonym">Litopenaeus vannamei</name>
    <dbReference type="NCBI Taxonomy" id="6689"/>
    <lineage>
        <taxon>Eukaryota</taxon>
        <taxon>Metazoa</taxon>
        <taxon>Ecdysozoa</taxon>
        <taxon>Arthropoda</taxon>
        <taxon>Crustacea</taxon>
        <taxon>Multicrustacea</taxon>
        <taxon>Malacostraca</taxon>
        <taxon>Eumalacostraca</taxon>
        <taxon>Eucarida</taxon>
        <taxon>Decapoda</taxon>
        <taxon>Dendrobranchiata</taxon>
        <taxon>Penaeoidea</taxon>
        <taxon>Penaeidae</taxon>
        <taxon>Penaeus</taxon>
    </lineage>
</organism>
<comment type="similarity">
    <text evidence="1">Belongs to the RRP7 family.</text>
</comment>
<keyword evidence="5" id="KW-1185">Reference proteome</keyword>
<dbReference type="InterPro" id="IPR040446">
    <property type="entry name" value="RRP7"/>
</dbReference>
<name>A0A3R7MGD6_PENVA</name>
<dbReference type="EMBL" id="QCYY01001043">
    <property type="protein sequence ID" value="ROT80977.1"/>
    <property type="molecule type" value="Genomic_DNA"/>
</dbReference>
<dbReference type="CDD" id="cd12951">
    <property type="entry name" value="RRP7_Rrp7A"/>
    <property type="match status" value="1"/>
</dbReference>
<dbReference type="STRING" id="6689.A0A3R7MGD6"/>
<dbReference type="PANTHER" id="PTHR13191">
    <property type="entry name" value="RIBOSOMAL RNA PROCESSING PROTEIN 7-RELATED"/>
    <property type="match status" value="1"/>
</dbReference>
<dbReference type="GO" id="GO:0034456">
    <property type="term" value="C:UTP-C complex"/>
    <property type="evidence" value="ECO:0007669"/>
    <property type="project" value="TreeGrafter"/>
</dbReference>
<dbReference type="InterPro" id="IPR024326">
    <property type="entry name" value="RRP7_C"/>
</dbReference>
<reference evidence="4 5" key="1">
    <citation type="submission" date="2018-04" db="EMBL/GenBank/DDBJ databases">
        <authorList>
            <person name="Zhang X."/>
            <person name="Yuan J."/>
            <person name="Li F."/>
            <person name="Xiang J."/>
        </authorList>
    </citation>
    <scope>NUCLEOTIDE SEQUENCE [LARGE SCALE GENOMIC DNA]</scope>
    <source>
        <tissue evidence="4">Muscle</tissue>
    </source>
</reference>
<feature type="compositionally biased region" description="Basic residues" evidence="2">
    <location>
        <begin position="90"/>
        <end position="99"/>
    </location>
</feature>
<feature type="domain" description="Ribosomal RNA-processing protein 7 C-terminal" evidence="3">
    <location>
        <begin position="31"/>
        <end position="143"/>
    </location>
</feature>
<feature type="compositionally biased region" description="Basic and acidic residues" evidence="2">
    <location>
        <begin position="49"/>
        <end position="60"/>
    </location>
</feature>
<comment type="caution">
    <text evidence="4">The sequence shown here is derived from an EMBL/GenBank/DDBJ whole genome shotgun (WGS) entry which is preliminary data.</text>
</comment>
<sequence>MEVPSGTALYLSSQGNPLPTGIKKWCAMYNKSFVSKTVMAEEIKGVMEDFDKRKEAEKTGNTEPDEDGWVTVVNTKKKPRQVKVDELKQKRNRKKKKQQKLVNFYSFQDRQTKMDHLAQLRKKFEEDKKRITQMRTSRKFKPY</sequence>
<reference evidence="4 5" key="2">
    <citation type="submission" date="2019-01" db="EMBL/GenBank/DDBJ databases">
        <title>The decoding of complex shrimp genome reveals the adaptation for benthos swimmer, frequently molting mechanism and breeding impact on genome.</title>
        <authorList>
            <person name="Sun Y."/>
            <person name="Gao Y."/>
            <person name="Yu Y."/>
        </authorList>
    </citation>
    <scope>NUCLEOTIDE SEQUENCE [LARGE SCALE GENOMIC DNA]</scope>
    <source>
        <tissue evidence="4">Muscle</tissue>
    </source>
</reference>
<evidence type="ECO:0000313" key="4">
    <source>
        <dbReference type="EMBL" id="ROT80977.1"/>
    </source>
</evidence>
<dbReference type="Gene3D" id="6.10.250.1770">
    <property type="match status" value="1"/>
</dbReference>
<feature type="region of interest" description="Disordered" evidence="2">
    <location>
        <begin position="49"/>
        <end position="101"/>
    </location>
</feature>
<dbReference type="GO" id="GO:0006364">
    <property type="term" value="P:rRNA processing"/>
    <property type="evidence" value="ECO:0007669"/>
    <property type="project" value="TreeGrafter"/>
</dbReference>
<proteinExistence type="inferred from homology"/>